<feature type="binding site" evidence="10">
    <location>
        <position position="134"/>
    </location>
    <ligand>
        <name>Zn(2+)</name>
        <dbReference type="ChEBI" id="CHEBI:29105"/>
        <note>catalytic</note>
    </ligand>
</feature>
<evidence type="ECO:0000313" key="14">
    <source>
        <dbReference type="Proteomes" id="UP001159428"/>
    </source>
</evidence>
<evidence type="ECO:0000259" key="12">
    <source>
        <dbReference type="PROSITE" id="PS51864"/>
    </source>
</evidence>
<evidence type="ECO:0000256" key="10">
    <source>
        <dbReference type="PROSITE-ProRule" id="PRU01211"/>
    </source>
</evidence>
<comment type="caution">
    <text evidence="13">The sequence shown here is derived from an EMBL/GenBank/DDBJ whole genome shotgun (WGS) entry which is preliminary data.</text>
</comment>
<sequence>NASENRDSINPDLFEGDMILEPGQRLAAEFGLDLDGLNRGSVRNRQWPNGIVPYNIHSSLATQPKAMKAIQAGMDLWSSQTCIQFVQRTAEKAYIEFFKGRGCWSYVGRIGKKQLLSLAAGCWGKGTVSHEIAHALGFFHEQSRPDRDDYVTIHFENIKDGRAGNFRKYRKSSVNTLLTSYDYGSVMHYGARYFSKNRKPTIVPKKSGVGVKFHEA</sequence>
<keyword evidence="4 10" id="KW-0378">Hydrolase</keyword>
<feature type="domain" description="Peptidase M12A" evidence="12">
    <location>
        <begin position="38"/>
        <end position="216"/>
    </location>
</feature>
<keyword evidence="6 10" id="KW-0482">Metalloprotease</keyword>
<dbReference type="CDD" id="cd04280">
    <property type="entry name" value="ZnMc_astacin_like"/>
    <property type="match status" value="1"/>
</dbReference>
<keyword evidence="9" id="KW-0325">Glycoprotein</keyword>
<feature type="binding site" evidence="10">
    <location>
        <position position="140"/>
    </location>
    <ligand>
        <name>Zn(2+)</name>
        <dbReference type="ChEBI" id="CHEBI:29105"/>
        <note>catalytic</note>
    </ligand>
</feature>
<dbReference type="Pfam" id="PF01400">
    <property type="entry name" value="Astacin"/>
    <property type="match status" value="1"/>
</dbReference>
<evidence type="ECO:0000256" key="8">
    <source>
        <dbReference type="ARBA" id="ARBA00023157"/>
    </source>
</evidence>
<keyword evidence="5 10" id="KW-0862">Zinc</keyword>
<evidence type="ECO:0000256" key="1">
    <source>
        <dbReference type="ARBA" id="ARBA00022670"/>
    </source>
</evidence>
<dbReference type="SMART" id="SM00235">
    <property type="entry name" value="ZnMc"/>
    <property type="match status" value="1"/>
</dbReference>
<organism evidence="13 14">
    <name type="scientific">Pocillopora meandrina</name>
    <dbReference type="NCBI Taxonomy" id="46732"/>
    <lineage>
        <taxon>Eukaryota</taxon>
        <taxon>Metazoa</taxon>
        <taxon>Cnidaria</taxon>
        <taxon>Anthozoa</taxon>
        <taxon>Hexacorallia</taxon>
        <taxon>Scleractinia</taxon>
        <taxon>Astrocoeniina</taxon>
        <taxon>Pocilloporidae</taxon>
        <taxon>Pocillopora</taxon>
    </lineage>
</organism>
<keyword evidence="8" id="KW-1015">Disulfide bond</keyword>
<dbReference type="InterPro" id="IPR024079">
    <property type="entry name" value="MetalloPept_cat_dom_sf"/>
</dbReference>
<dbReference type="GO" id="GO:0004222">
    <property type="term" value="F:metalloendopeptidase activity"/>
    <property type="evidence" value="ECO:0007669"/>
    <property type="project" value="UniProtKB-UniRule"/>
</dbReference>
<dbReference type="PRINTS" id="PR00480">
    <property type="entry name" value="ASTACIN"/>
</dbReference>
<evidence type="ECO:0000256" key="5">
    <source>
        <dbReference type="ARBA" id="ARBA00022833"/>
    </source>
</evidence>
<feature type="binding site" evidence="10">
    <location>
        <position position="130"/>
    </location>
    <ligand>
        <name>Zn(2+)</name>
        <dbReference type="ChEBI" id="CHEBI:29105"/>
        <note>catalytic</note>
    </ligand>
</feature>
<feature type="non-terminal residue" evidence="13">
    <location>
        <position position="1"/>
    </location>
</feature>
<dbReference type="Proteomes" id="UP001159428">
    <property type="component" value="Unassembled WGS sequence"/>
</dbReference>
<keyword evidence="7" id="KW-0865">Zymogen</keyword>
<evidence type="ECO:0000256" key="11">
    <source>
        <dbReference type="RuleBase" id="RU361183"/>
    </source>
</evidence>
<evidence type="ECO:0000256" key="7">
    <source>
        <dbReference type="ARBA" id="ARBA00023145"/>
    </source>
</evidence>
<evidence type="ECO:0000313" key="13">
    <source>
        <dbReference type="EMBL" id="CAH3046637.1"/>
    </source>
</evidence>
<evidence type="ECO:0000256" key="9">
    <source>
        <dbReference type="ARBA" id="ARBA00023180"/>
    </source>
</evidence>
<dbReference type="AlphaFoldDB" id="A0AAU9W3L1"/>
<comment type="caution">
    <text evidence="10">Lacks conserved residue(s) required for the propagation of feature annotation.</text>
</comment>
<dbReference type="GO" id="GO:0006508">
    <property type="term" value="P:proteolysis"/>
    <property type="evidence" value="ECO:0007669"/>
    <property type="project" value="UniProtKB-KW"/>
</dbReference>
<dbReference type="PANTHER" id="PTHR10127:SF780">
    <property type="entry name" value="METALLOENDOPEPTIDASE"/>
    <property type="match status" value="1"/>
</dbReference>
<dbReference type="SUPFAM" id="SSF55486">
    <property type="entry name" value="Metalloproteases ('zincins'), catalytic domain"/>
    <property type="match status" value="1"/>
</dbReference>
<dbReference type="EMBL" id="CALNXJ010000008">
    <property type="protein sequence ID" value="CAH3046637.1"/>
    <property type="molecule type" value="Genomic_DNA"/>
</dbReference>
<evidence type="ECO:0000256" key="6">
    <source>
        <dbReference type="ARBA" id="ARBA00023049"/>
    </source>
</evidence>
<keyword evidence="1 10" id="KW-0645">Protease</keyword>
<dbReference type="Gene3D" id="3.40.390.10">
    <property type="entry name" value="Collagenase (Catalytic Domain)"/>
    <property type="match status" value="1"/>
</dbReference>
<reference evidence="13 14" key="1">
    <citation type="submission" date="2022-05" db="EMBL/GenBank/DDBJ databases">
        <authorList>
            <consortium name="Genoscope - CEA"/>
            <person name="William W."/>
        </authorList>
    </citation>
    <scope>NUCLEOTIDE SEQUENCE [LARGE SCALE GENOMIC DNA]</scope>
</reference>
<proteinExistence type="predicted"/>
<evidence type="ECO:0000256" key="2">
    <source>
        <dbReference type="ARBA" id="ARBA00022723"/>
    </source>
</evidence>
<accession>A0AAU9W3L1</accession>
<evidence type="ECO:0000256" key="4">
    <source>
        <dbReference type="ARBA" id="ARBA00022801"/>
    </source>
</evidence>
<gene>
    <name evidence="13" type="ORF">PMEA_00033366</name>
</gene>
<feature type="active site" evidence="10">
    <location>
        <position position="131"/>
    </location>
</feature>
<dbReference type="InterPro" id="IPR006026">
    <property type="entry name" value="Peptidase_Metallo"/>
</dbReference>
<dbReference type="EC" id="3.4.24.-" evidence="11"/>
<comment type="cofactor">
    <cofactor evidence="10 11">
        <name>Zn(2+)</name>
        <dbReference type="ChEBI" id="CHEBI:29105"/>
    </cofactor>
    <text evidence="10 11">Binds 1 zinc ion per subunit.</text>
</comment>
<protein>
    <recommendedName>
        <fullName evidence="11">Metalloendopeptidase</fullName>
        <ecNumber evidence="11">3.4.24.-</ecNumber>
    </recommendedName>
</protein>
<dbReference type="GO" id="GO:0008270">
    <property type="term" value="F:zinc ion binding"/>
    <property type="evidence" value="ECO:0007669"/>
    <property type="project" value="UniProtKB-UniRule"/>
</dbReference>
<dbReference type="InterPro" id="IPR034035">
    <property type="entry name" value="Astacin-like_dom"/>
</dbReference>
<evidence type="ECO:0000256" key="3">
    <source>
        <dbReference type="ARBA" id="ARBA00022729"/>
    </source>
</evidence>
<keyword evidence="2 10" id="KW-0479">Metal-binding</keyword>
<dbReference type="FunFam" id="3.40.390.10:FF:000015">
    <property type="entry name" value="Meprin A subunit"/>
    <property type="match status" value="1"/>
</dbReference>
<keyword evidence="3" id="KW-0732">Signal</keyword>
<dbReference type="InterPro" id="IPR001506">
    <property type="entry name" value="Peptidase_M12A"/>
</dbReference>
<dbReference type="PANTHER" id="PTHR10127">
    <property type="entry name" value="DISCOIDIN, CUB, EGF, LAMININ , AND ZINC METALLOPROTEASE DOMAIN CONTAINING"/>
    <property type="match status" value="1"/>
</dbReference>
<keyword evidence="14" id="KW-1185">Reference proteome</keyword>
<dbReference type="PROSITE" id="PS51864">
    <property type="entry name" value="ASTACIN"/>
    <property type="match status" value="1"/>
</dbReference>
<name>A0AAU9W3L1_9CNID</name>